<dbReference type="InterPro" id="IPR007788">
    <property type="entry name" value="QCT"/>
</dbReference>
<dbReference type="PROSITE" id="PS51257">
    <property type="entry name" value="PROKAR_LIPOPROTEIN"/>
    <property type="match status" value="1"/>
</dbReference>
<dbReference type="OrthoDB" id="9783700at2"/>
<evidence type="ECO:0000256" key="1">
    <source>
        <dbReference type="SAM" id="SignalP"/>
    </source>
</evidence>
<dbReference type="Pfam" id="PF05096">
    <property type="entry name" value="Glu_cyclase_2"/>
    <property type="match status" value="1"/>
</dbReference>
<sequence length="295" mass="31688">MSRSFLRGRLLFFALLAAGLALACAGQVRGEASAPVLPARIVAAYPHDPLAFTQGLVMLGPHLVESTGLYGRSELRLVEIESGRVLSRSRLSGRLFGEGVAVAPGVGGLVAPHAPAIVQLTWQEGKALVYDAATFDILGEFRYQGEGWGLAFDGRRLLMSNGSSRLSFRDPATFEERGCVVVKDGGREVVGLNELAWLPPGVGPGSGSEGLVLANVWQSVHVVAVDPESGEVRWRLDLSEAWQRSGHAGSERNVPNGLAYDERNGRLLATGKFWPWLFALEIPQALPREGGRETP</sequence>
<dbReference type="RefSeq" id="WP_020886940.1">
    <property type="nucleotide sequence ID" value="NZ_ATHI01000026.1"/>
</dbReference>
<dbReference type="SUPFAM" id="SSF50969">
    <property type="entry name" value="YVTN repeat-like/Quinoprotein amine dehydrogenase"/>
    <property type="match status" value="1"/>
</dbReference>
<dbReference type="EMBL" id="ATHI01000026">
    <property type="protein sequence ID" value="EPR32805.1"/>
    <property type="molecule type" value="Genomic_DNA"/>
</dbReference>
<evidence type="ECO:0000313" key="2">
    <source>
        <dbReference type="EMBL" id="EPR32805.1"/>
    </source>
</evidence>
<accession>S7T8K4</accession>
<dbReference type="PANTHER" id="PTHR31270:SF1">
    <property type="entry name" value="GLUTAMINYL-PEPTIDE CYCLOTRANSFERASE"/>
    <property type="match status" value="1"/>
</dbReference>
<dbReference type="Proteomes" id="UP000014975">
    <property type="component" value="Unassembled WGS sequence"/>
</dbReference>
<dbReference type="InterPro" id="IPR015943">
    <property type="entry name" value="WD40/YVTN_repeat-like_dom_sf"/>
</dbReference>
<dbReference type="InterPro" id="IPR011044">
    <property type="entry name" value="Quino_amine_DH_bsu"/>
</dbReference>
<feature type="signal peptide" evidence="1">
    <location>
        <begin position="1"/>
        <end position="23"/>
    </location>
</feature>
<gene>
    <name evidence="2" type="ORF">dsat_0246</name>
</gene>
<dbReference type="PANTHER" id="PTHR31270">
    <property type="entry name" value="GLUTAMINYL-PEPTIDE CYCLOTRANSFERASE"/>
    <property type="match status" value="1"/>
</dbReference>
<dbReference type="Gene3D" id="2.130.10.10">
    <property type="entry name" value="YVTN repeat-like/Quinoprotein amine dehydrogenase"/>
    <property type="match status" value="1"/>
</dbReference>
<proteinExistence type="predicted"/>
<dbReference type="GO" id="GO:0016603">
    <property type="term" value="F:glutaminyl-peptide cyclotransferase activity"/>
    <property type="evidence" value="ECO:0007669"/>
    <property type="project" value="InterPro"/>
</dbReference>
<dbReference type="STRING" id="1121439.dsat_0246"/>
<name>S7T8K4_9BACT</name>
<feature type="chain" id="PRO_5004556903" evidence="1">
    <location>
        <begin position="24"/>
        <end position="295"/>
    </location>
</feature>
<organism evidence="2 3">
    <name type="scientific">Alkalidesulfovibrio alkalitolerans DSM 16529</name>
    <dbReference type="NCBI Taxonomy" id="1121439"/>
    <lineage>
        <taxon>Bacteria</taxon>
        <taxon>Pseudomonadati</taxon>
        <taxon>Thermodesulfobacteriota</taxon>
        <taxon>Desulfovibrionia</taxon>
        <taxon>Desulfovibrionales</taxon>
        <taxon>Desulfovibrionaceae</taxon>
        <taxon>Alkalidesulfovibrio</taxon>
    </lineage>
</organism>
<comment type="caution">
    <text evidence="2">The sequence shown here is derived from an EMBL/GenBank/DDBJ whole genome shotgun (WGS) entry which is preliminary data.</text>
</comment>
<keyword evidence="1" id="KW-0732">Signal</keyword>
<dbReference type="PATRIC" id="fig|1121439.3.peg.1595"/>
<dbReference type="eggNOG" id="COG3823">
    <property type="taxonomic scope" value="Bacteria"/>
</dbReference>
<reference evidence="2 3" key="1">
    <citation type="journal article" date="2013" name="Genome Announc.">
        <title>Draft genome sequences for three mercury-methylating, sulfate-reducing bacteria.</title>
        <authorList>
            <person name="Brown S.D."/>
            <person name="Hurt R.A.Jr."/>
            <person name="Gilmour C.C."/>
            <person name="Elias D.A."/>
        </authorList>
    </citation>
    <scope>NUCLEOTIDE SEQUENCE [LARGE SCALE GENOMIC DNA]</scope>
    <source>
        <strain evidence="2 3">DSM 16529</strain>
    </source>
</reference>
<protein>
    <submittedName>
        <fullName evidence="2">Glutamine cyclotransferase</fullName>
    </submittedName>
</protein>
<keyword evidence="3" id="KW-1185">Reference proteome</keyword>
<dbReference type="AlphaFoldDB" id="S7T8K4"/>
<evidence type="ECO:0000313" key="3">
    <source>
        <dbReference type="Proteomes" id="UP000014975"/>
    </source>
</evidence>
<keyword evidence="2" id="KW-0808">Transferase</keyword>